<keyword evidence="3" id="KW-1185">Reference proteome</keyword>
<dbReference type="RefSeq" id="WP_089915910.1">
    <property type="nucleotide sequence ID" value="NZ_FOBB01000005.1"/>
</dbReference>
<reference evidence="2 3" key="1">
    <citation type="submission" date="2016-10" db="EMBL/GenBank/DDBJ databases">
        <authorList>
            <person name="de Groot N.N."/>
        </authorList>
    </citation>
    <scope>NUCLEOTIDE SEQUENCE [LARGE SCALE GENOMIC DNA]</scope>
    <source>
        <strain evidence="2 3">DSM 21039</strain>
    </source>
</reference>
<dbReference type="AlphaFoldDB" id="A0A1H7ZBC1"/>
<name>A0A1H7ZBC1_9BACT</name>
<dbReference type="Proteomes" id="UP000198984">
    <property type="component" value="Unassembled WGS sequence"/>
</dbReference>
<proteinExistence type="predicted"/>
<protein>
    <submittedName>
        <fullName evidence="2">Uncharacterized protein</fullName>
    </submittedName>
</protein>
<accession>A0A1H7ZBC1</accession>
<gene>
    <name evidence="2" type="ORF">SAMN04488505_10529</name>
</gene>
<dbReference type="EMBL" id="FOBB01000005">
    <property type="protein sequence ID" value="SEM55616.1"/>
    <property type="molecule type" value="Genomic_DNA"/>
</dbReference>
<evidence type="ECO:0000256" key="1">
    <source>
        <dbReference type="SAM" id="MobiDB-lite"/>
    </source>
</evidence>
<feature type="compositionally biased region" description="Basic and acidic residues" evidence="1">
    <location>
        <begin position="28"/>
        <end position="37"/>
    </location>
</feature>
<dbReference type="OrthoDB" id="679248at2"/>
<organism evidence="2 3">
    <name type="scientific">Chitinophaga rupis</name>
    <dbReference type="NCBI Taxonomy" id="573321"/>
    <lineage>
        <taxon>Bacteria</taxon>
        <taxon>Pseudomonadati</taxon>
        <taxon>Bacteroidota</taxon>
        <taxon>Chitinophagia</taxon>
        <taxon>Chitinophagales</taxon>
        <taxon>Chitinophagaceae</taxon>
        <taxon>Chitinophaga</taxon>
    </lineage>
</organism>
<feature type="region of interest" description="Disordered" evidence="1">
    <location>
        <begin position="1"/>
        <end position="65"/>
    </location>
</feature>
<evidence type="ECO:0000313" key="2">
    <source>
        <dbReference type="EMBL" id="SEM55616.1"/>
    </source>
</evidence>
<sequence>MPAKDRSIGSQGLEQGGPNVGNDYSRNITRETQKNDISDIAIQKNKAKDRQKSGQPAKPGNTKSK</sequence>
<evidence type="ECO:0000313" key="3">
    <source>
        <dbReference type="Proteomes" id="UP000198984"/>
    </source>
</evidence>